<feature type="domain" description="ABC transmembrane type-1" evidence="9">
    <location>
        <begin position="85"/>
        <end position="265"/>
    </location>
</feature>
<evidence type="ECO:0000256" key="2">
    <source>
        <dbReference type="ARBA" id="ARBA00022448"/>
    </source>
</evidence>
<feature type="compositionally biased region" description="Pro residues" evidence="8">
    <location>
        <begin position="1"/>
        <end position="10"/>
    </location>
</feature>
<protein>
    <submittedName>
        <fullName evidence="10">ABC transporter permease subunit</fullName>
    </submittedName>
</protein>
<comment type="similarity">
    <text evidence="7">Belongs to the binding-protein-dependent transport system permease family.</text>
</comment>
<dbReference type="Proteomes" id="UP000291469">
    <property type="component" value="Chromosome"/>
</dbReference>
<dbReference type="RefSeq" id="WP_131154472.1">
    <property type="nucleotide sequence ID" value="NZ_CP036402.1"/>
</dbReference>
<dbReference type="PROSITE" id="PS50928">
    <property type="entry name" value="ABC_TM1"/>
    <property type="match status" value="1"/>
</dbReference>
<proteinExistence type="inferred from homology"/>
<evidence type="ECO:0000256" key="4">
    <source>
        <dbReference type="ARBA" id="ARBA00022692"/>
    </source>
</evidence>
<dbReference type="PANTHER" id="PTHR30151">
    <property type="entry name" value="ALKANE SULFONATE ABC TRANSPORTER-RELATED, MEMBRANE SUBUNIT"/>
    <property type="match status" value="1"/>
</dbReference>
<dbReference type="Gene3D" id="1.10.3720.10">
    <property type="entry name" value="MetI-like"/>
    <property type="match status" value="1"/>
</dbReference>
<reference evidence="10 11" key="1">
    <citation type="submission" date="2019-01" db="EMBL/GenBank/DDBJ databases">
        <title>Egibacter rhizosphaerae EGI 80759T.</title>
        <authorList>
            <person name="Chen D.-D."/>
            <person name="Tian Y."/>
            <person name="Jiao J.-Y."/>
            <person name="Zhang X.-T."/>
            <person name="Zhang Y.-G."/>
            <person name="Zhang Y."/>
            <person name="Xiao M."/>
            <person name="Shu W.-S."/>
            <person name="Li W.-J."/>
        </authorList>
    </citation>
    <scope>NUCLEOTIDE SEQUENCE [LARGE SCALE GENOMIC DNA]</scope>
    <source>
        <strain evidence="10 11">EGI 80759</strain>
    </source>
</reference>
<feature type="region of interest" description="Disordered" evidence="8">
    <location>
        <begin position="1"/>
        <end position="24"/>
    </location>
</feature>
<sequence>MAATPTPEPIAPAFLPQRGAGGGRARATGRRAGLALVGAGLTVVLWWLVTAVLPADDAMLVRFGPGPAFAALVELVGGGVLAPHALDSLRRLAGGLAIAAALGVPAGLLIGLVSTVHQAAGPVLQFARMISPLSWAPVAIIAFGVGDGPVVFLIAVAAVWPLLMNTVAGVGELEPGWPMVARSLGASRWEVVRHVVVPGVRPHVRTGSRVAVGIAWVVLVPAEMLGVDSGLGYYVLDSRDRLAYDDLTATILVIGALGFVIDALTQRLTASRRG</sequence>
<dbReference type="GO" id="GO:0010438">
    <property type="term" value="P:cellular response to sulfur starvation"/>
    <property type="evidence" value="ECO:0007669"/>
    <property type="project" value="TreeGrafter"/>
</dbReference>
<comment type="subcellular location">
    <subcellularLocation>
        <location evidence="1 7">Cell membrane</location>
        <topology evidence="1 7">Multi-pass membrane protein</topology>
    </subcellularLocation>
</comment>
<keyword evidence="4 7" id="KW-0812">Transmembrane</keyword>
<evidence type="ECO:0000256" key="1">
    <source>
        <dbReference type="ARBA" id="ARBA00004651"/>
    </source>
</evidence>
<evidence type="ECO:0000256" key="3">
    <source>
        <dbReference type="ARBA" id="ARBA00022475"/>
    </source>
</evidence>
<gene>
    <name evidence="10" type="ORF">ER308_07860</name>
</gene>
<evidence type="ECO:0000313" key="11">
    <source>
        <dbReference type="Proteomes" id="UP000291469"/>
    </source>
</evidence>
<keyword evidence="3" id="KW-1003">Cell membrane</keyword>
<dbReference type="PANTHER" id="PTHR30151:SF25">
    <property type="entry name" value="TAURINE TRANSPORT SYSTEM PERMEASE PROTEIN TAUC"/>
    <property type="match status" value="1"/>
</dbReference>
<feature type="transmembrane region" description="Helical" evidence="7">
    <location>
        <begin position="67"/>
        <end position="86"/>
    </location>
</feature>
<evidence type="ECO:0000256" key="6">
    <source>
        <dbReference type="ARBA" id="ARBA00023136"/>
    </source>
</evidence>
<dbReference type="InterPro" id="IPR035906">
    <property type="entry name" value="MetI-like_sf"/>
</dbReference>
<evidence type="ECO:0000256" key="8">
    <source>
        <dbReference type="SAM" id="MobiDB-lite"/>
    </source>
</evidence>
<dbReference type="KEGG" id="erz:ER308_07860"/>
<dbReference type="SUPFAM" id="SSF161098">
    <property type="entry name" value="MetI-like"/>
    <property type="match status" value="1"/>
</dbReference>
<feature type="transmembrane region" description="Helical" evidence="7">
    <location>
        <begin position="247"/>
        <end position="265"/>
    </location>
</feature>
<dbReference type="AlphaFoldDB" id="A0A411YE38"/>
<feature type="transmembrane region" description="Helical" evidence="7">
    <location>
        <begin position="34"/>
        <end position="55"/>
    </location>
</feature>
<dbReference type="InterPro" id="IPR000515">
    <property type="entry name" value="MetI-like"/>
</dbReference>
<dbReference type="OrthoDB" id="3173654at2"/>
<accession>A0A411YE38</accession>
<name>A0A411YE38_9ACTN</name>
<evidence type="ECO:0000256" key="7">
    <source>
        <dbReference type="RuleBase" id="RU363032"/>
    </source>
</evidence>
<keyword evidence="11" id="KW-1185">Reference proteome</keyword>
<keyword evidence="2 7" id="KW-0813">Transport</keyword>
<organism evidence="10 11">
    <name type="scientific">Egibacter rhizosphaerae</name>
    <dbReference type="NCBI Taxonomy" id="1670831"/>
    <lineage>
        <taxon>Bacteria</taxon>
        <taxon>Bacillati</taxon>
        <taxon>Actinomycetota</taxon>
        <taxon>Nitriliruptoria</taxon>
        <taxon>Egibacterales</taxon>
        <taxon>Egibacteraceae</taxon>
        <taxon>Egibacter</taxon>
    </lineage>
</organism>
<dbReference type="EMBL" id="CP036402">
    <property type="protein sequence ID" value="QBI19475.1"/>
    <property type="molecule type" value="Genomic_DNA"/>
</dbReference>
<dbReference type="GO" id="GO:0005886">
    <property type="term" value="C:plasma membrane"/>
    <property type="evidence" value="ECO:0007669"/>
    <property type="project" value="UniProtKB-SubCell"/>
</dbReference>
<dbReference type="Pfam" id="PF00528">
    <property type="entry name" value="BPD_transp_1"/>
    <property type="match status" value="1"/>
</dbReference>
<dbReference type="GO" id="GO:0055085">
    <property type="term" value="P:transmembrane transport"/>
    <property type="evidence" value="ECO:0007669"/>
    <property type="project" value="InterPro"/>
</dbReference>
<feature type="transmembrane region" description="Helical" evidence="7">
    <location>
        <begin position="135"/>
        <end position="163"/>
    </location>
</feature>
<keyword evidence="5 7" id="KW-1133">Transmembrane helix</keyword>
<evidence type="ECO:0000259" key="9">
    <source>
        <dbReference type="PROSITE" id="PS50928"/>
    </source>
</evidence>
<feature type="transmembrane region" description="Helical" evidence="7">
    <location>
        <begin position="210"/>
        <end position="235"/>
    </location>
</feature>
<evidence type="ECO:0000256" key="5">
    <source>
        <dbReference type="ARBA" id="ARBA00022989"/>
    </source>
</evidence>
<keyword evidence="6 7" id="KW-0472">Membrane</keyword>
<evidence type="ECO:0000313" key="10">
    <source>
        <dbReference type="EMBL" id="QBI19475.1"/>
    </source>
</evidence>
<feature type="transmembrane region" description="Helical" evidence="7">
    <location>
        <begin position="93"/>
        <end position="115"/>
    </location>
</feature>